<evidence type="ECO:0000313" key="4">
    <source>
        <dbReference type="Proteomes" id="UP000504635"/>
    </source>
</evidence>
<dbReference type="InterPro" id="IPR015943">
    <property type="entry name" value="WD40/YVTN_repeat-like_dom_sf"/>
</dbReference>
<evidence type="ECO:0000256" key="3">
    <source>
        <dbReference type="SAM" id="MobiDB-lite"/>
    </source>
</evidence>
<evidence type="ECO:0000256" key="2">
    <source>
        <dbReference type="PROSITE-ProRule" id="PRU00221"/>
    </source>
</evidence>
<feature type="repeat" description="WD" evidence="2">
    <location>
        <begin position="398"/>
        <end position="439"/>
    </location>
</feature>
<feature type="compositionally biased region" description="Low complexity" evidence="3">
    <location>
        <begin position="671"/>
        <end position="684"/>
    </location>
</feature>
<dbReference type="PROSITE" id="PS50082">
    <property type="entry name" value="WD_REPEATS_2"/>
    <property type="match status" value="1"/>
</dbReference>
<feature type="region of interest" description="Disordered" evidence="3">
    <location>
        <begin position="667"/>
        <end position="690"/>
    </location>
</feature>
<dbReference type="SMART" id="SM00320">
    <property type="entry name" value="WD40"/>
    <property type="match status" value="4"/>
</dbReference>
<sequence length="690" mass="79211">MADEDNIIVQIKELDKVSLDVTEEDSRLAWHGLVQNLSNSDLEWLRAIFKSNVEDDDENGETGLDKNEFLNAISTLYGDERYSLQSQILFTNIAKENDRITWDNFLDFLIDNMCPDVETKLKLDLVSIEHVTHTKNESVAKIVLIETDKYFCYAIILKHGRVGLYDGNLNFLTSYHAIMTREDISRPEDERRRRNRWVTDALFCPDTLLFIITNSARTIVIYEASGLKHVPCWLIISTPNILETVAYKPYKKFDADSTKCVLFAGDCNGEIMSMVFHQPGTSLLRKKRTDDISLFYWEDFLKEKDYVTVKNYGKVHESGVNHIEYFAEKNILLSSSEDSNASVVVKYLNNKRKSAYYKIPKGVGCFAMSTQHKILITGSFNGIIRLWNFLISKAIYVVKEHSCQVVDLKVLDRQEIFIGCFWDGIVKIWDLKEYSCLQTLKLKFPSFAIHGKVIEWGINCIYPGPKRQQPGSGDDAERKKECFGINDIDEKKIESKNDKLREHHIFERSFLLVSCCNHIAKVRMNFNESSIELGFSYPILPPPPLQNSVLIPTNWGLQNEAITTEKFDRELNANVKKQLEELSFILDKNILEERDQRSDINYKIAILESKKEQMKAKVALGAPYLALDIANIQELSLPQSISCPSRKKSKKYADQIKQLLANASNKDEIFSEPSSSRSKSNRSSIVEFPL</sequence>
<dbReference type="GeneID" id="115882970"/>
<dbReference type="SUPFAM" id="SSF50978">
    <property type="entry name" value="WD40 repeat-like"/>
    <property type="match status" value="1"/>
</dbReference>
<organism evidence="4 5">
    <name type="scientific">Sitophilus oryzae</name>
    <name type="common">Rice weevil</name>
    <name type="synonym">Curculio oryzae</name>
    <dbReference type="NCBI Taxonomy" id="7048"/>
    <lineage>
        <taxon>Eukaryota</taxon>
        <taxon>Metazoa</taxon>
        <taxon>Ecdysozoa</taxon>
        <taxon>Arthropoda</taxon>
        <taxon>Hexapoda</taxon>
        <taxon>Insecta</taxon>
        <taxon>Pterygota</taxon>
        <taxon>Neoptera</taxon>
        <taxon>Endopterygota</taxon>
        <taxon>Coleoptera</taxon>
        <taxon>Polyphaga</taxon>
        <taxon>Cucujiformia</taxon>
        <taxon>Curculionidae</taxon>
        <taxon>Dryophthorinae</taxon>
        <taxon>Sitophilus</taxon>
    </lineage>
</organism>
<keyword evidence="2" id="KW-0853">WD repeat</keyword>
<dbReference type="InterPro" id="IPR051242">
    <property type="entry name" value="WD-EF-hand_domain"/>
</dbReference>
<dbReference type="Proteomes" id="UP000504635">
    <property type="component" value="Unplaced"/>
</dbReference>
<dbReference type="OrthoDB" id="691673at2759"/>
<dbReference type="AlphaFoldDB" id="A0A6J2Y035"/>
<accession>A0A6J2Y035</accession>
<protein>
    <submittedName>
        <fullName evidence="5">WD repeat-containing protein on Y chromosome-like</fullName>
    </submittedName>
</protein>
<dbReference type="Gene3D" id="2.130.10.10">
    <property type="entry name" value="YVTN repeat-like/Quinoprotein amine dehydrogenase"/>
    <property type="match status" value="1"/>
</dbReference>
<dbReference type="PANTHER" id="PTHR44324">
    <property type="entry name" value="WD40 REPEAT DOMAIN 95"/>
    <property type="match status" value="1"/>
</dbReference>
<evidence type="ECO:0000313" key="5">
    <source>
        <dbReference type="RefSeq" id="XP_030757098.1"/>
    </source>
</evidence>
<dbReference type="Pfam" id="PF00400">
    <property type="entry name" value="WD40"/>
    <property type="match status" value="2"/>
</dbReference>
<evidence type="ECO:0000256" key="1">
    <source>
        <dbReference type="ARBA" id="ARBA00022737"/>
    </source>
</evidence>
<gene>
    <name evidence="5" type="primary">LOC115882970</name>
</gene>
<dbReference type="RefSeq" id="XP_030757098.1">
    <property type="nucleotide sequence ID" value="XM_030901238.1"/>
</dbReference>
<dbReference type="InterPro" id="IPR001680">
    <property type="entry name" value="WD40_rpt"/>
</dbReference>
<proteinExistence type="predicted"/>
<dbReference type="PANTHER" id="PTHR44324:SF3">
    <property type="entry name" value="WD REPEAT-CONTAINING PROTEIN 49-LIKE"/>
    <property type="match status" value="1"/>
</dbReference>
<keyword evidence="4" id="KW-1185">Reference proteome</keyword>
<dbReference type="InterPro" id="IPR036322">
    <property type="entry name" value="WD40_repeat_dom_sf"/>
</dbReference>
<dbReference type="InParanoid" id="A0A6J2Y035"/>
<dbReference type="KEGG" id="soy:115882970"/>
<name>A0A6J2Y035_SITOR</name>
<keyword evidence="1" id="KW-0677">Repeat</keyword>
<reference evidence="5" key="1">
    <citation type="submission" date="2025-08" db="UniProtKB">
        <authorList>
            <consortium name="RefSeq"/>
        </authorList>
    </citation>
    <scope>IDENTIFICATION</scope>
    <source>
        <tissue evidence="5">Gonads</tissue>
    </source>
</reference>